<organism evidence="1 2">
    <name type="scientific">Streptococcus lutetiensis</name>
    <dbReference type="NCBI Taxonomy" id="150055"/>
    <lineage>
        <taxon>Bacteria</taxon>
        <taxon>Bacillati</taxon>
        <taxon>Bacillota</taxon>
        <taxon>Bacilli</taxon>
        <taxon>Lactobacillales</taxon>
        <taxon>Streptococcaceae</taxon>
        <taxon>Streptococcus</taxon>
    </lineage>
</organism>
<gene>
    <name evidence="1" type="ORF">NCTC8738_00786</name>
</gene>
<dbReference type="InterPro" id="IPR053746">
    <property type="entry name" value="Viral_HT_Connector_Assembly"/>
</dbReference>
<dbReference type="Proteomes" id="UP000248954">
    <property type="component" value="Chromosome 1"/>
</dbReference>
<evidence type="ECO:0000313" key="2">
    <source>
        <dbReference type="Proteomes" id="UP000248954"/>
    </source>
</evidence>
<dbReference type="AlphaFoldDB" id="A0AB38G4R4"/>
<sequence length="176" mass="19722">MIISLEDALKIDKNATQEYCDGLETMVRVSTNNNFQNIRFRCSGLVLSDNEIRVSKGRLDIFKVGDTIEINDSNYNDGLYTISEVADDVLKINGQFITEVSTRAILTKISYPADVLAGVKKLIKYDSKMAGKIGVKSESISRHSVTYYDVTAAESQEGYPATLLGFLKKYKKLRWS</sequence>
<name>A0AB38G4R4_9STRE</name>
<proteinExistence type="predicted"/>
<reference evidence="1 2" key="1">
    <citation type="submission" date="2018-06" db="EMBL/GenBank/DDBJ databases">
        <authorList>
            <consortium name="Pathogen Informatics"/>
            <person name="Doyle S."/>
        </authorList>
    </citation>
    <scope>NUCLEOTIDE SEQUENCE [LARGE SCALE GENOMIC DNA]</scope>
    <source>
        <strain evidence="1 2">NCTC8738</strain>
    </source>
</reference>
<accession>A0AB38G4R4</accession>
<evidence type="ECO:0000313" key="1">
    <source>
        <dbReference type="EMBL" id="SQF42008.1"/>
    </source>
</evidence>
<dbReference type="Gene3D" id="1.10.246.150">
    <property type="match status" value="1"/>
</dbReference>
<protein>
    <submittedName>
        <fullName evidence="1">Uncharacterized protein</fullName>
    </submittedName>
</protein>
<dbReference type="RefSeq" id="WP_111698465.1">
    <property type="nucleotide sequence ID" value="NZ_CP066277.1"/>
</dbReference>
<dbReference type="EMBL" id="LS483348">
    <property type="protein sequence ID" value="SQF42008.1"/>
    <property type="molecule type" value="Genomic_DNA"/>
</dbReference>